<dbReference type="AlphaFoldDB" id="A0A167PAD9"/>
<evidence type="ECO:0000313" key="2">
    <source>
        <dbReference type="EMBL" id="KZO98583.1"/>
    </source>
</evidence>
<evidence type="ECO:0000313" key="3">
    <source>
        <dbReference type="Proteomes" id="UP000076738"/>
    </source>
</evidence>
<accession>A0A167PAD9</accession>
<dbReference type="OrthoDB" id="10636487at2759"/>
<dbReference type="Proteomes" id="UP000076738">
    <property type="component" value="Unassembled WGS sequence"/>
</dbReference>
<sequence length="322" mass="35136">MSRHYQRREDSGFDQAQLEEAARESVQDAYVPPPAPSGYDDEQAQIRRAEQESVQDAYAPGYDRPQGNPGYGRGEHYGRPQEAGYGRGGYQQSAQEYAGRGGAYNAAPQGFAGYGRGEYERPAQGYGGEGRYGRPGDGRCARSTRYSHRSATDSFRRYEARPPRVNQPEYAPPSGPPPQDDQFGDSSYSAPPQPPPVDDYGRPVQPHEQGEGHHHHHHHQEEEGRYEGANPYGNEGYHPGQAPEGYGGPRPSAGGGYSAAAERPQNFAPGAGAPTSQHHGSAGEYYNNEPPQPRPHQEVFYDAQEGDENDNAPPPPPKPHSG</sequence>
<feature type="compositionally biased region" description="Basic and acidic residues" evidence="1">
    <location>
        <begin position="131"/>
        <end position="140"/>
    </location>
</feature>
<evidence type="ECO:0000256" key="1">
    <source>
        <dbReference type="SAM" id="MobiDB-lite"/>
    </source>
</evidence>
<name>A0A167PAD9_CALVF</name>
<protein>
    <submittedName>
        <fullName evidence="2">Uncharacterized protein</fullName>
    </submittedName>
</protein>
<feature type="compositionally biased region" description="Gly residues" evidence="1">
    <location>
        <begin position="245"/>
        <end position="257"/>
    </location>
</feature>
<feature type="compositionally biased region" description="Basic and acidic residues" evidence="1">
    <location>
        <begin position="150"/>
        <end position="162"/>
    </location>
</feature>
<organism evidence="2 3">
    <name type="scientific">Calocera viscosa (strain TUFC12733)</name>
    <dbReference type="NCBI Taxonomy" id="1330018"/>
    <lineage>
        <taxon>Eukaryota</taxon>
        <taxon>Fungi</taxon>
        <taxon>Dikarya</taxon>
        <taxon>Basidiomycota</taxon>
        <taxon>Agaricomycotina</taxon>
        <taxon>Dacrymycetes</taxon>
        <taxon>Dacrymycetales</taxon>
        <taxon>Dacrymycetaceae</taxon>
        <taxon>Calocera</taxon>
    </lineage>
</organism>
<feature type="compositionally biased region" description="Pro residues" evidence="1">
    <location>
        <begin position="312"/>
        <end position="322"/>
    </location>
</feature>
<proteinExistence type="predicted"/>
<feature type="compositionally biased region" description="Pro residues" evidence="1">
    <location>
        <begin position="170"/>
        <end position="179"/>
    </location>
</feature>
<feature type="region of interest" description="Disordered" evidence="1">
    <location>
        <begin position="1"/>
        <end position="322"/>
    </location>
</feature>
<gene>
    <name evidence="2" type="ORF">CALVIDRAFT_28606</name>
</gene>
<keyword evidence="3" id="KW-1185">Reference proteome</keyword>
<reference evidence="2 3" key="1">
    <citation type="journal article" date="2016" name="Mol. Biol. Evol.">
        <title>Comparative Genomics of Early-Diverging Mushroom-Forming Fungi Provides Insights into the Origins of Lignocellulose Decay Capabilities.</title>
        <authorList>
            <person name="Nagy L.G."/>
            <person name="Riley R."/>
            <person name="Tritt A."/>
            <person name="Adam C."/>
            <person name="Daum C."/>
            <person name="Floudas D."/>
            <person name="Sun H."/>
            <person name="Yadav J.S."/>
            <person name="Pangilinan J."/>
            <person name="Larsson K.H."/>
            <person name="Matsuura K."/>
            <person name="Barry K."/>
            <person name="Labutti K."/>
            <person name="Kuo R."/>
            <person name="Ohm R.A."/>
            <person name="Bhattacharya S.S."/>
            <person name="Shirouzu T."/>
            <person name="Yoshinaga Y."/>
            <person name="Martin F.M."/>
            <person name="Grigoriev I.V."/>
            <person name="Hibbett D.S."/>
        </authorList>
    </citation>
    <scope>NUCLEOTIDE SEQUENCE [LARGE SCALE GENOMIC DNA]</scope>
    <source>
        <strain evidence="2 3">TUFC12733</strain>
    </source>
</reference>
<dbReference type="EMBL" id="KV417275">
    <property type="protein sequence ID" value="KZO98583.1"/>
    <property type="molecule type" value="Genomic_DNA"/>
</dbReference>